<dbReference type="AlphaFoldDB" id="A0A918IGE2"/>
<reference evidence="1" key="1">
    <citation type="journal article" date="2014" name="Int. J. Syst. Evol. Microbiol.">
        <title>Complete genome sequence of Corynebacterium casei LMG S-19264T (=DSM 44701T), isolated from a smear-ripened cheese.</title>
        <authorList>
            <consortium name="US DOE Joint Genome Institute (JGI-PGF)"/>
            <person name="Walter F."/>
            <person name="Albersmeier A."/>
            <person name="Kalinowski J."/>
            <person name="Ruckert C."/>
        </authorList>
    </citation>
    <scope>NUCLEOTIDE SEQUENCE</scope>
    <source>
        <strain evidence="1">JCM 4369</strain>
    </source>
</reference>
<dbReference type="RefSeq" id="WP_191876607.1">
    <property type="nucleotide sequence ID" value="NZ_BMTD01000015.1"/>
</dbReference>
<dbReference type="Proteomes" id="UP000618795">
    <property type="component" value="Unassembled WGS sequence"/>
</dbReference>
<dbReference type="EMBL" id="BMTD01000015">
    <property type="protein sequence ID" value="GGV13143.1"/>
    <property type="molecule type" value="Genomic_DNA"/>
</dbReference>
<evidence type="ECO:0000313" key="2">
    <source>
        <dbReference type="Proteomes" id="UP000618795"/>
    </source>
</evidence>
<gene>
    <name evidence="1" type="ORF">GCM10010260_60120</name>
</gene>
<accession>A0A918IGE2</accession>
<proteinExistence type="predicted"/>
<protein>
    <submittedName>
        <fullName evidence="1">Uncharacterized protein</fullName>
    </submittedName>
</protein>
<organism evidence="1 2">
    <name type="scientific">Streptomyces filipinensis</name>
    <dbReference type="NCBI Taxonomy" id="66887"/>
    <lineage>
        <taxon>Bacteria</taxon>
        <taxon>Bacillati</taxon>
        <taxon>Actinomycetota</taxon>
        <taxon>Actinomycetes</taxon>
        <taxon>Kitasatosporales</taxon>
        <taxon>Streptomycetaceae</taxon>
        <taxon>Streptomyces</taxon>
    </lineage>
</organism>
<evidence type="ECO:0000313" key="1">
    <source>
        <dbReference type="EMBL" id="GGV13143.1"/>
    </source>
</evidence>
<comment type="caution">
    <text evidence="1">The sequence shown here is derived from an EMBL/GenBank/DDBJ whole genome shotgun (WGS) entry which is preliminary data.</text>
</comment>
<keyword evidence="2" id="KW-1185">Reference proteome</keyword>
<name>A0A918IGE2_9ACTN</name>
<reference evidence="1" key="2">
    <citation type="submission" date="2020-09" db="EMBL/GenBank/DDBJ databases">
        <authorList>
            <person name="Sun Q."/>
            <person name="Ohkuma M."/>
        </authorList>
    </citation>
    <scope>NUCLEOTIDE SEQUENCE</scope>
    <source>
        <strain evidence="1">JCM 4369</strain>
    </source>
</reference>
<sequence length="141" mass="14952">MGLPSGRQDRTPQEQLTELRGLADVDWPAVWAGPPLPGQGLDMWCARYGWASWSFERVPQARTDTGGEFVLNASGGRWAPVDAVSHWVRGAGAETAEDNPAVLEAAARGWPVYLTAACSPLESLAAVGHTAALEQSAPGRS</sequence>